<keyword evidence="2" id="KW-0472">Membrane</keyword>
<evidence type="ECO:0000256" key="2">
    <source>
        <dbReference type="SAM" id="Phobius"/>
    </source>
</evidence>
<dbReference type="OrthoDB" id="7159357at2"/>
<evidence type="ECO:0000259" key="3">
    <source>
        <dbReference type="Pfam" id="PF13717"/>
    </source>
</evidence>
<keyword evidence="5" id="KW-1185">Reference proteome</keyword>
<dbReference type="InterPro" id="IPR011723">
    <property type="entry name" value="Znf/thioredoxin_put"/>
</dbReference>
<organism evidence="4 5">
    <name type="scientific">Paramylibacter kogurei</name>
    <dbReference type="NCBI Taxonomy" id="1889778"/>
    <lineage>
        <taxon>Bacteria</taxon>
        <taxon>Pseudomonadati</taxon>
        <taxon>Pseudomonadota</taxon>
        <taxon>Alphaproteobacteria</taxon>
        <taxon>Rhodobacterales</taxon>
        <taxon>Paracoccaceae</taxon>
        <taxon>Paramylibacter</taxon>
    </lineage>
</organism>
<dbReference type="RefSeq" id="WP_099594523.1">
    <property type="nucleotide sequence ID" value="NZ_MDGM01000014.1"/>
</dbReference>
<dbReference type="Proteomes" id="UP000231516">
    <property type="component" value="Unassembled WGS sequence"/>
</dbReference>
<feature type="compositionally biased region" description="Low complexity" evidence="1">
    <location>
        <begin position="362"/>
        <end position="378"/>
    </location>
</feature>
<gene>
    <name evidence="4" type="ORF">BFP76_09500</name>
</gene>
<feature type="compositionally biased region" description="Low complexity" evidence="1">
    <location>
        <begin position="129"/>
        <end position="150"/>
    </location>
</feature>
<feature type="region of interest" description="Disordered" evidence="1">
    <location>
        <begin position="362"/>
        <end position="383"/>
    </location>
</feature>
<dbReference type="NCBIfam" id="TIGR02098">
    <property type="entry name" value="MJ0042_CXXC"/>
    <property type="match status" value="1"/>
</dbReference>
<sequence length="519" mass="55952">MRLICPNCTAQYEVAEGAIPENGRDVQCANCSHIWFQEPILFLDPVSKVETNLAPDYIPEPEPEVAPRHQPLPPETQHFQSLIRNDNIATEQPKVDEPVASDDPLPEFRSVFGAHRQEPVQSQAEAPVEPQIPETPAPQAEPETPSASSSVLEVLRNEAAYAADQTGKEAPKSSDISFELPELDEPQAQDVAQNQPEDPDSETDRPDEQAPSEFVDDTSAIESNLDKTDDASPSIDETDQEDDAISRMFDRISNTETPDDPTIGGDAAAESFDSSSDIDDTDTATNLDETAPSEEESASDIPSFVSTAAVAAGAKKTVDVASFIERLKSAEKTIERTPAESAYQAAQDAQIDADAMADQIMSQDDSVEPAPAEPTAPDTDLDIEPEADIAPKKGKTAFRDVDEIEGKIRLGADQAEAVKIETEAANEKIDLDGENKTHDTGGAFWNGFYAACIAVVLATLLYIMAPSVSKAIPAAEDTVNSYTAFVDSGRMHVQNLYTEGGEPSLSNFANNTWKAITGR</sequence>
<keyword evidence="2" id="KW-0812">Transmembrane</keyword>
<name>A0A2G5K288_9RHOB</name>
<keyword evidence="2" id="KW-1133">Transmembrane helix</keyword>
<feature type="region of interest" description="Disordered" evidence="1">
    <location>
        <begin position="117"/>
        <end position="302"/>
    </location>
</feature>
<proteinExistence type="predicted"/>
<dbReference type="EMBL" id="MDGM01000014">
    <property type="protein sequence ID" value="PIB23239.1"/>
    <property type="molecule type" value="Genomic_DNA"/>
</dbReference>
<evidence type="ECO:0000256" key="1">
    <source>
        <dbReference type="SAM" id="MobiDB-lite"/>
    </source>
</evidence>
<dbReference type="Pfam" id="PF13717">
    <property type="entry name" value="Zn_ribbon_4"/>
    <property type="match status" value="1"/>
</dbReference>
<comment type="caution">
    <text evidence="4">The sequence shown here is derived from an EMBL/GenBank/DDBJ whole genome shotgun (WGS) entry which is preliminary data.</text>
</comment>
<reference evidence="4 5" key="1">
    <citation type="submission" date="2016-08" db="EMBL/GenBank/DDBJ databases">
        <title>Draft genome of Amylibacter sp. strain 4G11.</title>
        <authorList>
            <person name="Wong S.-K."/>
            <person name="Hamasaki K."/>
            <person name="Yoshizawa S."/>
        </authorList>
    </citation>
    <scope>NUCLEOTIDE SEQUENCE [LARGE SCALE GENOMIC DNA]</scope>
    <source>
        <strain evidence="4 5">4G11</strain>
    </source>
</reference>
<dbReference type="AlphaFoldDB" id="A0A2G5K288"/>
<feature type="domain" description="Zinc finger/thioredoxin putative" evidence="3">
    <location>
        <begin position="1"/>
        <end position="36"/>
    </location>
</feature>
<feature type="transmembrane region" description="Helical" evidence="2">
    <location>
        <begin position="443"/>
        <end position="463"/>
    </location>
</feature>
<evidence type="ECO:0000313" key="5">
    <source>
        <dbReference type="Proteomes" id="UP000231516"/>
    </source>
</evidence>
<accession>A0A2G5K288</accession>
<evidence type="ECO:0000313" key="4">
    <source>
        <dbReference type="EMBL" id="PIB23239.1"/>
    </source>
</evidence>
<feature type="compositionally biased region" description="Low complexity" evidence="1">
    <location>
        <begin position="266"/>
        <end position="275"/>
    </location>
</feature>
<protein>
    <recommendedName>
        <fullName evidence="3">Zinc finger/thioredoxin putative domain-containing protein</fullName>
    </recommendedName>
</protein>